<comment type="caution">
    <text evidence="1">The sequence shown here is derived from an EMBL/GenBank/DDBJ whole genome shotgun (WGS) entry which is preliminary data.</text>
</comment>
<dbReference type="Gene3D" id="3.40.50.1110">
    <property type="entry name" value="SGNH hydrolase"/>
    <property type="match status" value="1"/>
</dbReference>
<name>A0A9D0Z105_9FIRM</name>
<evidence type="ECO:0000313" key="1">
    <source>
        <dbReference type="EMBL" id="HIQ66985.1"/>
    </source>
</evidence>
<reference evidence="1" key="1">
    <citation type="submission" date="2020-10" db="EMBL/GenBank/DDBJ databases">
        <authorList>
            <person name="Gilroy R."/>
        </authorList>
    </citation>
    <scope>NUCLEOTIDE SEQUENCE</scope>
    <source>
        <strain evidence="1">13361</strain>
    </source>
</reference>
<sequence>MTFVKRALCFLLFLLGLAGLLVGLSFVFAPKNNMSEFGMEEVSANGILGEKENTIDVLVLGDSESYSSITPMQIWKETGYTAYVCGTSGQPLSYTTIMLHRAFERQSPKIVILETNTIYREVSKSNARIAKLANYFSIFQYHDRWKDLSWHDFVGKTKFTWTDTYKGYRYSAEIDPSTRGDYMQHTESVARIPPENVQYVKEIQEFCRQNNAELVLVSTPSSVNWNYARHNGIKVLAEEIGCQYIDMNLMNEQVKIDWSKDTRDRGDHVNHSGAVKVTHFLSQFLRETGLLTDHRTDSEYAKWNDSLKIYESVVGIIHTET</sequence>
<proteinExistence type="predicted"/>
<accession>A0A9D0Z105</accession>
<evidence type="ECO:0008006" key="3">
    <source>
        <dbReference type="Google" id="ProtNLM"/>
    </source>
</evidence>
<dbReference type="AlphaFoldDB" id="A0A9D0Z105"/>
<gene>
    <name evidence="1" type="ORF">IAB74_00540</name>
</gene>
<dbReference type="EMBL" id="DVFK01000009">
    <property type="protein sequence ID" value="HIQ66985.1"/>
    <property type="molecule type" value="Genomic_DNA"/>
</dbReference>
<dbReference type="Proteomes" id="UP000886796">
    <property type="component" value="Unassembled WGS sequence"/>
</dbReference>
<dbReference type="InterPro" id="IPR036514">
    <property type="entry name" value="SGNH_hydro_sf"/>
</dbReference>
<protein>
    <recommendedName>
        <fullName evidence="3">SGNH/GDSL hydrolase family protein</fullName>
    </recommendedName>
</protein>
<organism evidence="1 2">
    <name type="scientific">Candidatus Faecousia excrementigallinarum</name>
    <dbReference type="NCBI Taxonomy" id="2840806"/>
    <lineage>
        <taxon>Bacteria</taxon>
        <taxon>Bacillati</taxon>
        <taxon>Bacillota</taxon>
        <taxon>Clostridia</taxon>
        <taxon>Eubacteriales</taxon>
        <taxon>Oscillospiraceae</taxon>
        <taxon>Faecousia</taxon>
    </lineage>
</organism>
<evidence type="ECO:0000313" key="2">
    <source>
        <dbReference type="Proteomes" id="UP000886796"/>
    </source>
</evidence>
<dbReference type="SUPFAM" id="SSF52266">
    <property type="entry name" value="SGNH hydrolase"/>
    <property type="match status" value="1"/>
</dbReference>
<reference evidence="1" key="2">
    <citation type="journal article" date="2021" name="PeerJ">
        <title>Extensive microbial diversity within the chicken gut microbiome revealed by metagenomics and culture.</title>
        <authorList>
            <person name="Gilroy R."/>
            <person name="Ravi A."/>
            <person name="Getino M."/>
            <person name="Pursley I."/>
            <person name="Horton D.L."/>
            <person name="Alikhan N.F."/>
            <person name="Baker D."/>
            <person name="Gharbi K."/>
            <person name="Hall N."/>
            <person name="Watson M."/>
            <person name="Adriaenssens E.M."/>
            <person name="Foster-Nyarko E."/>
            <person name="Jarju S."/>
            <person name="Secka A."/>
            <person name="Antonio M."/>
            <person name="Oren A."/>
            <person name="Chaudhuri R.R."/>
            <person name="La Ragione R."/>
            <person name="Hildebrand F."/>
            <person name="Pallen M.J."/>
        </authorList>
    </citation>
    <scope>NUCLEOTIDE SEQUENCE</scope>
    <source>
        <strain evidence="1">13361</strain>
    </source>
</reference>